<reference evidence="2 3" key="1">
    <citation type="journal article" date="2018" name="Front. Plant Sci.">
        <title>Red Clover (Trifolium pratense) and Zigzag Clover (T. medium) - A Picture of Genomic Similarities and Differences.</title>
        <authorList>
            <person name="Dluhosova J."/>
            <person name="Istvanek J."/>
            <person name="Nedelnik J."/>
            <person name="Repkova J."/>
        </authorList>
    </citation>
    <scope>NUCLEOTIDE SEQUENCE [LARGE SCALE GENOMIC DNA]</scope>
    <source>
        <strain evidence="3">cv. 10/8</strain>
        <tissue evidence="2">Leaf</tissue>
    </source>
</reference>
<accession>A0A392T5G0</accession>
<sequence length="53" mass="6012">MFEENKEHVTHEESNDAAVKENENRDDKTIGTEDIPSPIAPDIDEIQDTPYPS</sequence>
<feature type="region of interest" description="Disordered" evidence="1">
    <location>
        <begin position="1"/>
        <end position="53"/>
    </location>
</feature>
<name>A0A392T5G0_9FABA</name>
<comment type="caution">
    <text evidence="2">The sequence shown here is derived from an EMBL/GenBank/DDBJ whole genome shotgun (WGS) entry which is preliminary data.</text>
</comment>
<proteinExistence type="predicted"/>
<feature type="non-terminal residue" evidence="2">
    <location>
        <position position="53"/>
    </location>
</feature>
<organism evidence="2 3">
    <name type="scientific">Trifolium medium</name>
    <dbReference type="NCBI Taxonomy" id="97028"/>
    <lineage>
        <taxon>Eukaryota</taxon>
        <taxon>Viridiplantae</taxon>
        <taxon>Streptophyta</taxon>
        <taxon>Embryophyta</taxon>
        <taxon>Tracheophyta</taxon>
        <taxon>Spermatophyta</taxon>
        <taxon>Magnoliopsida</taxon>
        <taxon>eudicotyledons</taxon>
        <taxon>Gunneridae</taxon>
        <taxon>Pentapetalae</taxon>
        <taxon>rosids</taxon>
        <taxon>fabids</taxon>
        <taxon>Fabales</taxon>
        <taxon>Fabaceae</taxon>
        <taxon>Papilionoideae</taxon>
        <taxon>50 kb inversion clade</taxon>
        <taxon>NPAAA clade</taxon>
        <taxon>Hologalegina</taxon>
        <taxon>IRL clade</taxon>
        <taxon>Trifolieae</taxon>
        <taxon>Trifolium</taxon>
    </lineage>
</organism>
<dbReference type="AlphaFoldDB" id="A0A392T5G0"/>
<dbReference type="EMBL" id="LXQA010495806">
    <property type="protein sequence ID" value="MCI55406.1"/>
    <property type="molecule type" value="Genomic_DNA"/>
</dbReference>
<feature type="compositionally biased region" description="Basic and acidic residues" evidence="1">
    <location>
        <begin position="1"/>
        <end position="31"/>
    </location>
</feature>
<evidence type="ECO:0000313" key="2">
    <source>
        <dbReference type="EMBL" id="MCI55406.1"/>
    </source>
</evidence>
<dbReference type="Proteomes" id="UP000265520">
    <property type="component" value="Unassembled WGS sequence"/>
</dbReference>
<keyword evidence="3" id="KW-1185">Reference proteome</keyword>
<protein>
    <submittedName>
        <fullName evidence="2">CCP</fullName>
    </submittedName>
</protein>
<evidence type="ECO:0000256" key="1">
    <source>
        <dbReference type="SAM" id="MobiDB-lite"/>
    </source>
</evidence>
<evidence type="ECO:0000313" key="3">
    <source>
        <dbReference type="Proteomes" id="UP000265520"/>
    </source>
</evidence>